<feature type="domain" description="O-antigen ligase-related" evidence="6">
    <location>
        <begin position="224"/>
        <end position="389"/>
    </location>
</feature>
<evidence type="ECO:0000256" key="3">
    <source>
        <dbReference type="ARBA" id="ARBA00022989"/>
    </source>
</evidence>
<feature type="transmembrane region" description="Helical" evidence="5">
    <location>
        <begin position="190"/>
        <end position="209"/>
    </location>
</feature>
<feature type="transmembrane region" description="Helical" evidence="5">
    <location>
        <begin position="414"/>
        <end position="435"/>
    </location>
</feature>
<proteinExistence type="predicted"/>
<evidence type="ECO:0000256" key="2">
    <source>
        <dbReference type="ARBA" id="ARBA00022692"/>
    </source>
</evidence>
<dbReference type="PANTHER" id="PTHR37422:SF13">
    <property type="entry name" value="LIPOPOLYSACCHARIDE BIOSYNTHESIS PROTEIN PA4999-RELATED"/>
    <property type="match status" value="1"/>
</dbReference>
<protein>
    <recommendedName>
        <fullName evidence="6">O-antigen ligase-related domain-containing protein</fullName>
    </recommendedName>
</protein>
<dbReference type="InterPro" id="IPR051533">
    <property type="entry name" value="WaaL-like"/>
</dbReference>
<evidence type="ECO:0000256" key="4">
    <source>
        <dbReference type="ARBA" id="ARBA00023136"/>
    </source>
</evidence>
<feature type="transmembrane region" description="Helical" evidence="5">
    <location>
        <begin position="259"/>
        <end position="278"/>
    </location>
</feature>
<dbReference type="PANTHER" id="PTHR37422">
    <property type="entry name" value="TEICHURONIC ACID BIOSYNTHESIS PROTEIN TUAE"/>
    <property type="match status" value="1"/>
</dbReference>
<dbReference type="EMBL" id="LBWA01000031">
    <property type="protein sequence ID" value="KKQ96444.1"/>
    <property type="molecule type" value="Genomic_DNA"/>
</dbReference>
<keyword evidence="2 5" id="KW-0812">Transmembrane</keyword>
<feature type="transmembrane region" description="Helical" evidence="5">
    <location>
        <begin position="131"/>
        <end position="150"/>
    </location>
</feature>
<name>A0A0G0PE62_9BACT</name>
<feature type="transmembrane region" description="Helical" evidence="5">
    <location>
        <begin position="441"/>
        <end position="459"/>
    </location>
</feature>
<feature type="transmembrane region" description="Helical" evidence="5">
    <location>
        <begin position="216"/>
        <end position="232"/>
    </location>
</feature>
<accession>A0A0G0PE62</accession>
<feature type="transmembrane region" description="Helical" evidence="5">
    <location>
        <begin position="107"/>
        <end position="124"/>
    </location>
</feature>
<keyword evidence="3 5" id="KW-1133">Transmembrane helix</keyword>
<feature type="transmembrane region" description="Helical" evidence="5">
    <location>
        <begin position="9"/>
        <end position="28"/>
    </location>
</feature>
<dbReference type="Pfam" id="PF04932">
    <property type="entry name" value="Wzy_C"/>
    <property type="match status" value="1"/>
</dbReference>
<dbReference type="GO" id="GO:0016020">
    <property type="term" value="C:membrane"/>
    <property type="evidence" value="ECO:0007669"/>
    <property type="project" value="UniProtKB-SubCell"/>
</dbReference>
<dbReference type="AlphaFoldDB" id="A0A0G0PE62"/>
<feature type="transmembrane region" description="Helical" evidence="5">
    <location>
        <begin position="48"/>
        <end position="65"/>
    </location>
</feature>
<evidence type="ECO:0000313" key="8">
    <source>
        <dbReference type="Proteomes" id="UP000034325"/>
    </source>
</evidence>
<comment type="subcellular location">
    <subcellularLocation>
        <location evidence="1">Membrane</location>
        <topology evidence="1">Multi-pass membrane protein</topology>
    </subcellularLocation>
</comment>
<evidence type="ECO:0000256" key="5">
    <source>
        <dbReference type="SAM" id="Phobius"/>
    </source>
</evidence>
<evidence type="ECO:0000256" key="1">
    <source>
        <dbReference type="ARBA" id="ARBA00004141"/>
    </source>
</evidence>
<keyword evidence="4 5" id="KW-0472">Membrane</keyword>
<evidence type="ECO:0000313" key="7">
    <source>
        <dbReference type="EMBL" id="KKQ96444.1"/>
    </source>
</evidence>
<reference evidence="7 8" key="1">
    <citation type="journal article" date="2015" name="Nature">
        <title>rRNA introns, odd ribosomes, and small enigmatic genomes across a large radiation of phyla.</title>
        <authorList>
            <person name="Brown C.T."/>
            <person name="Hug L.A."/>
            <person name="Thomas B.C."/>
            <person name="Sharon I."/>
            <person name="Castelle C.J."/>
            <person name="Singh A."/>
            <person name="Wilkins M.J."/>
            <person name="Williams K.H."/>
            <person name="Banfield J.F."/>
        </authorList>
    </citation>
    <scope>NUCLEOTIDE SEQUENCE [LARGE SCALE GENOMIC DNA]</scope>
</reference>
<dbReference type="InterPro" id="IPR007016">
    <property type="entry name" value="O-antigen_ligase-rel_domated"/>
</dbReference>
<feature type="transmembrane region" description="Helical" evidence="5">
    <location>
        <begin position="373"/>
        <end position="393"/>
    </location>
</feature>
<sequence length="463" mass="51949">MLKLTSRLSLYAVVKFGLTALLFAIPLYPKFPLFSIPGTFVAVRVEDFLILIVAFFWTLYIFPKVKIILREKISRSVILFFIISFISILSASLVTKTVLPHLAVLHWLRRIEYMLVFFIAATVIKSEKDIAFFIKCLVIVVVLAFIYGLGQKYLYWPVITTQNMEYSKGIALIYTPGGHLASTFAGHYDLASFLVLVLPLMFVLFFTNLPLGNAKTRLISFMGVACGFWLLVNAASRISFASYLVSVSLALIFIRKVKFIPVVIIISIVLAGSSMSLVSRYTQIFEVTVKRVLGISDEKILFVVESVHAQELGFPQRRADSESPEPTPIPIFEDRSTSIRFNVEWPRALRALSKNPLLGTGFSSITLATDNDYLRLLGEIGILGFLAFILIFIRLLSQLVKVFPIPRKIELSQAYTVTIIAALPGVFLNALFIDIFEASKFAIMFWFLIGVAYAGVNLVKKTT</sequence>
<dbReference type="Proteomes" id="UP000034325">
    <property type="component" value="Unassembled WGS sequence"/>
</dbReference>
<evidence type="ECO:0000259" key="6">
    <source>
        <dbReference type="Pfam" id="PF04932"/>
    </source>
</evidence>
<gene>
    <name evidence="7" type="ORF">UT23_C0031G0004</name>
</gene>
<organism evidence="7 8">
    <name type="scientific">Candidatus Woesebacteria bacterium GW2011_GWA1_39_12</name>
    <dbReference type="NCBI Taxonomy" id="1618549"/>
    <lineage>
        <taxon>Bacteria</taxon>
        <taxon>Candidatus Woeseibacteriota</taxon>
    </lineage>
</organism>
<comment type="caution">
    <text evidence="7">The sequence shown here is derived from an EMBL/GenBank/DDBJ whole genome shotgun (WGS) entry which is preliminary data.</text>
</comment>
<feature type="transmembrane region" description="Helical" evidence="5">
    <location>
        <begin position="77"/>
        <end position="95"/>
    </location>
</feature>